<evidence type="ECO:0000256" key="2">
    <source>
        <dbReference type="ARBA" id="ARBA00022670"/>
    </source>
</evidence>
<keyword evidence="4" id="KW-0064">Aspartyl protease</keyword>
<dbReference type="EMBL" id="CAKASE010000048">
    <property type="protein sequence ID" value="CAG9562486.1"/>
    <property type="molecule type" value="Genomic_DNA"/>
</dbReference>
<dbReference type="PROSITE" id="PS51257">
    <property type="entry name" value="PROKAR_LIPOPROTEIN"/>
    <property type="match status" value="1"/>
</dbReference>
<feature type="transmembrane region" description="Helical" evidence="7">
    <location>
        <begin position="394"/>
        <end position="415"/>
    </location>
</feature>
<evidence type="ECO:0000256" key="6">
    <source>
        <dbReference type="ARBA" id="ARBA00023145"/>
    </source>
</evidence>
<dbReference type="GO" id="GO:0005886">
    <property type="term" value="C:plasma membrane"/>
    <property type="evidence" value="ECO:0007669"/>
    <property type="project" value="TreeGrafter"/>
</dbReference>
<dbReference type="GO" id="GO:0004190">
    <property type="term" value="F:aspartic-type endopeptidase activity"/>
    <property type="evidence" value="ECO:0007669"/>
    <property type="project" value="UniProtKB-KW"/>
</dbReference>
<organism evidence="10 11">
    <name type="scientific">Danaus chrysippus</name>
    <name type="common">African queen</name>
    <dbReference type="NCBI Taxonomy" id="151541"/>
    <lineage>
        <taxon>Eukaryota</taxon>
        <taxon>Metazoa</taxon>
        <taxon>Ecdysozoa</taxon>
        <taxon>Arthropoda</taxon>
        <taxon>Hexapoda</taxon>
        <taxon>Insecta</taxon>
        <taxon>Pterygota</taxon>
        <taxon>Neoptera</taxon>
        <taxon>Endopterygota</taxon>
        <taxon>Lepidoptera</taxon>
        <taxon>Glossata</taxon>
        <taxon>Ditrysia</taxon>
        <taxon>Papilionoidea</taxon>
        <taxon>Nymphalidae</taxon>
        <taxon>Danainae</taxon>
        <taxon>Danaini</taxon>
        <taxon>Danaina</taxon>
        <taxon>Danaus</taxon>
        <taxon>Anosia</taxon>
    </lineage>
</organism>
<comment type="similarity">
    <text evidence="1">Belongs to the peptidase A1 family.</text>
</comment>
<feature type="signal peptide" evidence="8">
    <location>
        <begin position="1"/>
        <end position="20"/>
    </location>
</feature>
<feature type="domain" description="Peptidase A1" evidence="9">
    <location>
        <begin position="1"/>
        <end position="355"/>
    </location>
</feature>
<keyword evidence="7" id="KW-0472">Membrane</keyword>
<feature type="chain" id="PRO_5035218835" evidence="8">
    <location>
        <begin position="21"/>
        <end position="444"/>
    </location>
</feature>
<dbReference type="InterPro" id="IPR021109">
    <property type="entry name" value="Peptidase_aspartic_dom_sf"/>
</dbReference>
<dbReference type="PROSITE" id="PS51767">
    <property type="entry name" value="PEPTIDASE_A1"/>
    <property type="match status" value="1"/>
</dbReference>
<dbReference type="GO" id="GO:0005802">
    <property type="term" value="C:trans-Golgi network"/>
    <property type="evidence" value="ECO:0007669"/>
    <property type="project" value="TreeGrafter"/>
</dbReference>
<keyword evidence="2" id="KW-0645">Protease</keyword>
<dbReference type="AlphaFoldDB" id="A0A8J2QMB8"/>
<reference evidence="10" key="1">
    <citation type="submission" date="2021-09" db="EMBL/GenBank/DDBJ databases">
        <authorList>
            <person name="Martin H S."/>
        </authorList>
    </citation>
    <scope>NUCLEOTIDE SEQUENCE</scope>
</reference>
<dbReference type="Proteomes" id="UP000789524">
    <property type="component" value="Unassembled WGS sequence"/>
</dbReference>
<dbReference type="Gene3D" id="2.40.70.10">
    <property type="entry name" value="Acid Proteases"/>
    <property type="match status" value="2"/>
</dbReference>
<evidence type="ECO:0000256" key="1">
    <source>
        <dbReference type="ARBA" id="ARBA00007447"/>
    </source>
</evidence>
<dbReference type="Pfam" id="PF00026">
    <property type="entry name" value="Asp"/>
    <property type="match status" value="1"/>
</dbReference>
<dbReference type="GO" id="GO:0005768">
    <property type="term" value="C:endosome"/>
    <property type="evidence" value="ECO:0007669"/>
    <property type="project" value="TreeGrafter"/>
</dbReference>
<gene>
    <name evidence="10" type="ORF">DCHRY22_LOCUS3809</name>
</gene>
<protein>
    <submittedName>
        <fullName evidence="10">(African queen) hypothetical protein</fullName>
    </submittedName>
</protein>
<dbReference type="InterPro" id="IPR033121">
    <property type="entry name" value="PEPTIDASE_A1"/>
</dbReference>
<dbReference type="InterPro" id="IPR001461">
    <property type="entry name" value="Aspartic_peptidase_A1"/>
</dbReference>
<keyword evidence="11" id="KW-1185">Reference proteome</keyword>
<keyword evidence="7" id="KW-0812">Transmembrane</keyword>
<keyword evidence="5" id="KW-0378">Hydrolase</keyword>
<name>A0A8J2QMB8_9NEOP</name>
<dbReference type="GO" id="GO:0050435">
    <property type="term" value="P:amyloid-beta metabolic process"/>
    <property type="evidence" value="ECO:0007669"/>
    <property type="project" value="TreeGrafter"/>
</dbReference>
<keyword evidence="6" id="KW-0865">Zymogen</keyword>
<evidence type="ECO:0000256" key="4">
    <source>
        <dbReference type="ARBA" id="ARBA00022750"/>
    </source>
</evidence>
<evidence type="ECO:0000259" key="9">
    <source>
        <dbReference type="PROSITE" id="PS51767"/>
    </source>
</evidence>
<evidence type="ECO:0000256" key="3">
    <source>
        <dbReference type="ARBA" id="ARBA00022729"/>
    </source>
</evidence>
<dbReference type="PANTHER" id="PTHR47965:SF12">
    <property type="entry name" value="ASPARTIC PROTEINASE 3-RELATED"/>
    <property type="match status" value="1"/>
</dbReference>
<dbReference type="SUPFAM" id="SSF50630">
    <property type="entry name" value="Acid proteases"/>
    <property type="match status" value="1"/>
</dbReference>
<sequence length="444" mass="49714">MQKTSLSYFFVLLIVSVTSCEEYNLYGDPGQAYVFEIDIGHPKQKIESTYAQGTWVGILASDFVTFPSLPLIPEVRCDIALITKSHQFFMDVSRWQGLLGLAYLSVSARSEGAMVGSWLDSVERSLKRSMSFQFKLCGIVSPNNATHYGKFEMIDDSSRSSDVIFRTPILRKRWYEIGVLSVRTITKLPNSSIDKSNDTLKENNTIDKEMCKKLTQDKSILDTGTTSIRLPDEIFTKVVNVLRNAAQTGNMLIWDEFWYHGEATCWPEPQEWSLPSIAIDILSADSDNEYFTLEITPQNFMRVMTARNNSKSGRVSEFCYKLGLEAGGQETILGYTAMEGLEVLFNRSGGWIGWKPSNCGPNARITGPYNISSSLISLCELKEQDPDVAVSIKAAQWTLCVISIVAAAVLIYLLAPCIKVYLIRPLPRTQQISLSQTSLVEEEA</sequence>
<evidence type="ECO:0000313" key="11">
    <source>
        <dbReference type="Proteomes" id="UP000789524"/>
    </source>
</evidence>
<evidence type="ECO:0000256" key="5">
    <source>
        <dbReference type="ARBA" id="ARBA00022801"/>
    </source>
</evidence>
<proteinExistence type="inferred from homology"/>
<evidence type="ECO:0000313" key="10">
    <source>
        <dbReference type="EMBL" id="CAG9562486.1"/>
    </source>
</evidence>
<dbReference type="PANTHER" id="PTHR47965">
    <property type="entry name" value="ASPARTYL PROTEASE-RELATED"/>
    <property type="match status" value="1"/>
</dbReference>
<comment type="caution">
    <text evidence="10">The sequence shown here is derived from an EMBL/GenBank/DDBJ whole genome shotgun (WGS) entry which is preliminary data.</text>
</comment>
<dbReference type="GO" id="GO:0006509">
    <property type="term" value="P:membrane protein ectodomain proteolysis"/>
    <property type="evidence" value="ECO:0007669"/>
    <property type="project" value="TreeGrafter"/>
</dbReference>
<dbReference type="OrthoDB" id="2747330at2759"/>
<evidence type="ECO:0000256" key="7">
    <source>
        <dbReference type="SAM" id="Phobius"/>
    </source>
</evidence>
<keyword evidence="7" id="KW-1133">Transmembrane helix</keyword>
<accession>A0A8J2QMB8</accession>
<evidence type="ECO:0000256" key="8">
    <source>
        <dbReference type="SAM" id="SignalP"/>
    </source>
</evidence>
<keyword evidence="3 8" id="KW-0732">Signal</keyword>